<organism evidence="4 5">
    <name type="scientific">Lentzea cavernae</name>
    <dbReference type="NCBI Taxonomy" id="2020703"/>
    <lineage>
        <taxon>Bacteria</taxon>
        <taxon>Bacillati</taxon>
        <taxon>Actinomycetota</taxon>
        <taxon>Actinomycetes</taxon>
        <taxon>Pseudonocardiales</taxon>
        <taxon>Pseudonocardiaceae</taxon>
        <taxon>Lentzea</taxon>
    </lineage>
</organism>
<dbReference type="Pfam" id="PF13845">
    <property type="entry name" value="Septum_form"/>
    <property type="match status" value="1"/>
</dbReference>
<dbReference type="InterPro" id="IPR026004">
    <property type="entry name" value="Septum_form"/>
</dbReference>
<feature type="compositionally biased region" description="Polar residues" evidence="1">
    <location>
        <begin position="281"/>
        <end position="294"/>
    </location>
</feature>
<feature type="chain" id="PRO_5045236927" description="Septum formation-related domain-containing protein" evidence="2">
    <location>
        <begin position="23"/>
        <end position="341"/>
    </location>
</feature>
<evidence type="ECO:0000256" key="1">
    <source>
        <dbReference type="SAM" id="MobiDB-lite"/>
    </source>
</evidence>
<reference evidence="5" key="1">
    <citation type="journal article" date="2019" name="Int. J. Syst. Evol. Microbiol.">
        <title>The Global Catalogue of Microorganisms (GCM) 10K type strain sequencing project: providing services to taxonomists for standard genome sequencing and annotation.</title>
        <authorList>
            <consortium name="The Broad Institute Genomics Platform"/>
            <consortium name="The Broad Institute Genome Sequencing Center for Infectious Disease"/>
            <person name="Wu L."/>
            <person name="Ma J."/>
        </authorList>
    </citation>
    <scope>NUCLEOTIDE SEQUENCE [LARGE SCALE GENOMIC DNA]</scope>
    <source>
        <strain evidence="5">CGMCC 4.7367</strain>
    </source>
</reference>
<comment type="caution">
    <text evidence="4">The sequence shown here is derived from an EMBL/GenBank/DDBJ whole genome shotgun (WGS) entry which is preliminary data.</text>
</comment>
<keyword evidence="2" id="KW-0732">Signal</keyword>
<accession>A0ABQ3ML50</accession>
<evidence type="ECO:0000313" key="4">
    <source>
        <dbReference type="EMBL" id="GHH49064.1"/>
    </source>
</evidence>
<feature type="compositionally biased region" description="Basic and acidic residues" evidence="1">
    <location>
        <begin position="318"/>
        <end position="328"/>
    </location>
</feature>
<feature type="domain" description="Septum formation-related" evidence="3">
    <location>
        <begin position="42"/>
        <end position="256"/>
    </location>
</feature>
<dbReference type="RefSeq" id="WP_191302291.1">
    <property type="nucleotide sequence ID" value="NZ_BNAR01000009.1"/>
</dbReference>
<feature type="compositionally biased region" description="Polar residues" evidence="1">
    <location>
        <begin position="329"/>
        <end position="341"/>
    </location>
</feature>
<evidence type="ECO:0000259" key="3">
    <source>
        <dbReference type="Pfam" id="PF13845"/>
    </source>
</evidence>
<gene>
    <name evidence="4" type="ORF">GCM10017774_55840</name>
</gene>
<sequence length="341" mass="35793">MVGAFVGAFGLLMLSAFTSVLAGGPLTTKREQVNAAYQAAVGECLNWEKTDLSDAQKVDCTAAHKFEVTGTADITGAYPKEAPFPNAEAWEKIAQENCAQASTTYMAGKLDPKGKYGVSTLNPDETRWSSGYRQLRCGLQVTAPSGAALPSFGSAKTADQSNVYDPGVCVALAENNTVGDPIECAKPHAFEIIGVVQHPEGPFVALEAQDTLMSERCAVMAAEYTGGADLKGKNLLFTWDTRAEESWAVGSRKANCKIGAVPQGEKLVAWEGSVRNPNGAPLTTANPPQTTSVRPQDEPTGAPLHSSESNQPPSGESGKPEDSGKPDKPSSTAPSSSAENR</sequence>
<evidence type="ECO:0000313" key="5">
    <source>
        <dbReference type="Proteomes" id="UP000605568"/>
    </source>
</evidence>
<name>A0ABQ3ML50_9PSEU</name>
<dbReference type="EMBL" id="BNAR01000009">
    <property type="protein sequence ID" value="GHH49064.1"/>
    <property type="molecule type" value="Genomic_DNA"/>
</dbReference>
<protein>
    <recommendedName>
        <fullName evidence="3">Septum formation-related domain-containing protein</fullName>
    </recommendedName>
</protein>
<dbReference type="Proteomes" id="UP000605568">
    <property type="component" value="Unassembled WGS sequence"/>
</dbReference>
<feature type="signal peptide" evidence="2">
    <location>
        <begin position="1"/>
        <end position="22"/>
    </location>
</feature>
<evidence type="ECO:0000256" key="2">
    <source>
        <dbReference type="SAM" id="SignalP"/>
    </source>
</evidence>
<proteinExistence type="predicted"/>
<keyword evidence="5" id="KW-1185">Reference proteome</keyword>
<feature type="region of interest" description="Disordered" evidence="1">
    <location>
        <begin position="273"/>
        <end position="341"/>
    </location>
</feature>